<organism evidence="3 4">
    <name type="scientific">Salsuginibacillus halophilus</name>
    <dbReference type="NCBI Taxonomy" id="517424"/>
    <lineage>
        <taxon>Bacteria</taxon>
        <taxon>Bacillati</taxon>
        <taxon>Bacillota</taxon>
        <taxon>Bacilli</taxon>
        <taxon>Bacillales</taxon>
        <taxon>Bacillaceae</taxon>
        <taxon>Salsuginibacillus</taxon>
    </lineage>
</organism>
<gene>
    <name evidence="3" type="ORF">B0H94_11255</name>
</gene>
<keyword evidence="1" id="KW-0472">Membrane</keyword>
<comment type="caution">
    <text evidence="3">The sequence shown here is derived from an EMBL/GenBank/DDBJ whole genome shotgun (WGS) entry which is preliminary data.</text>
</comment>
<dbReference type="EMBL" id="PYAV01000012">
    <property type="protein sequence ID" value="PSL42972.1"/>
    <property type="molecule type" value="Genomic_DNA"/>
</dbReference>
<evidence type="ECO:0000313" key="3">
    <source>
        <dbReference type="EMBL" id="PSL42972.1"/>
    </source>
</evidence>
<keyword evidence="1" id="KW-0812">Transmembrane</keyword>
<feature type="transmembrane region" description="Helical" evidence="1">
    <location>
        <begin position="35"/>
        <end position="53"/>
    </location>
</feature>
<evidence type="ECO:0000256" key="1">
    <source>
        <dbReference type="SAM" id="Phobius"/>
    </source>
</evidence>
<dbReference type="OrthoDB" id="2388743at2"/>
<dbReference type="Proteomes" id="UP000242310">
    <property type="component" value="Unassembled WGS sequence"/>
</dbReference>
<accession>A0A2P8H9S3</accession>
<feature type="domain" description="Tubby C-terminal" evidence="2">
    <location>
        <begin position="75"/>
        <end position="238"/>
    </location>
</feature>
<evidence type="ECO:0000313" key="4">
    <source>
        <dbReference type="Proteomes" id="UP000242310"/>
    </source>
</evidence>
<reference evidence="3 4" key="1">
    <citation type="submission" date="2018-03" db="EMBL/GenBank/DDBJ databases">
        <title>Genomic Encyclopedia of Type Strains, Phase III (KMG-III): the genomes of soil and plant-associated and newly described type strains.</title>
        <authorList>
            <person name="Whitman W."/>
        </authorList>
    </citation>
    <scope>NUCLEOTIDE SEQUENCE [LARGE SCALE GENOMIC DNA]</scope>
    <source>
        <strain evidence="3 4">CGMCC 1.07653</strain>
    </source>
</reference>
<evidence type="ECO:0000259" key="2">
    <source>
        <dbReference type="Pfam" id="PF23728"/>
    </source>
</evidence>
<keyword evidence="1" id="KW-1133">Transmembrane helix</keyword>
<dbReference type="Pfam" id="PF23728">
    <property type="entry name" value="Tubby_C_like"/>
    <property type="match status" value="1"/>
</dbReference>
<dbReference type="RefSeq" id="WP_106589508.1">
    <property type="nucleotide sequence ID" value="NZ_PYAV01000012.1"/>
</dbReference>
<name>A0A2P8H9S3_9BACI</name>
<protein>
    <recommendedName>
        <fullName evidence="2">Tubby C-terminal domain-containing protein</fullName>
    </recommendedName>
</protein>
<dbReference type="AlphaFoldDB" id="A0A2P8H9S3"/>
<dbReference type="InterPro" id="IPR056944">
    <property type="entry name" value="Tubby_C-like"/>
</dbReference>
<keyword evidence="4" id="KW-1185">Reference proteome</keyword>
<sequence length="243" mass="28512">MLRLFVFFLLLFVISIVDTLGLGPDNPITTGELWMFTGIAFVAIIGIGLMRSYQRRADQQRDEAPVDLNELAFDYVYQEKFRDASEDWTTVFSKDGEKSCELRIKFRHPVQRFLARYLDFFVFHVEVQGEGQTYDFKHNWKHLFKYKWDVYANGAYMGKFQTSFKAQSLNVDFQPEGRGQSLLYERMLGSAETKAWAGQEKVMEGQRERFKIRSNHRINVYSTDRDPALLIGLYHLTVLVRKN</sequence>
<proteinExistence type="predicted"/>